<protein>
    <submittedName>
        <fullName evidence="1">Uncharacterized protein</fullName>
    </submittedName>
</protein>
<organism evidence="1 2">
    <name type="scientific">Daphnia pulex</name>
    <name type="common">Water flea</name>
    <dbReference type="NCBI Taxonomy" id="6669"/>
    <lineage>
        <taxon>Eukaryota</taxon>
        <taxon>Metazoa</taxon>
        <taxon>Ecdysozoa</taxon>
        <taxon>Arthropoda</taxon>
        <taxon>Crustacea</taxon>
        <taxon>Branchiopoda</taxon>
        <taxon>Diplostraca</taxon>
        <taxon>Cladocera</taxon>
        <taxon>Anomopoda</taxon>
        <taxon>Daphniidae</taxon>
        <taxon>Daphnia</taxon>
    </lineage>
</organism>
<sequence>MVLKLIVETQLIWVNLIYKTQDLLKWVWRSSNDSTKDAHSHNNSRSRRLIKYTDKTNVRKRFGI</sequence>
<dbReference type="InParanoid" id="E9HT09"/>
<dbReference type="KEGG" id="dpx:DAPPUDRAFT_333508"/>
<gene>
    <name evidence="1" type="ORF">DAPPUDRAFT_333508</name>
</gene>
<keyword evidence="2" id="KW-1185">Reference proteome</keyword>
<dbReference type="EMBL" id="GL732762">
    <property type="protein sequence ID" value="EFX65120.1"/>
    <property type="molecule type" value="Genomic_DNA"/>
</dbReference>
<evidence type="ECO:0000313" key="2">
    <source>
        <dbReference type="Proteomes" id="UP000000305"/>
    </source>
</evidence>
<reference evidence="1 2" key="1">
    <citation type="journal article" date="2011" name="Science">
        <title>The ecoresponsive genome of Daphnia pulex.</title>
        <authorList>
            <person name="Colbourne J.K."/>
            <person name="Pfrender M.E."/>
            <person name="Gilbert D."/>
            <person name="Thomas W.K."/>
            <person name="Tucker A."/>
            <person name="Oakley T.H."/>
            <person name="Tokishita S."/>
            <person name="Aerts A."/>
            <person name="Arnold G.J."/>
            <person name="Basu M.K."/>
            <person name="Bauer D.J."/>
            <person name="Caceres C.E."/>
            <person name="Carmel L."/>
            <person name="Casola C."/>
            <person name="Choi J.H."/>
            <person name="Detter J.C."/>
            <person name="Dong Q."/>
            <person name="Dusheyko S."/>
            <person name="Eads B.D."/>
            <person name="Frohlich T."/>
            <person name="Geiler-Samerotte K.A."/>
            <person name="Gerlach D."/>
            <person name="Hatcher P."/>
            <person name="Jogdeo S."/>
            <person name="Krijgsveld J."/>
            <person name="Kriventseva E.V."/>
            <person name="Kultz D."/>
            <person name="Laforsch C."/>
            <person name="Lindquist E."/>
            <person name="Lopez J."/>
            <person name="Manak J.R."/>
            <person name="Muller J."/>
            <person name="Pangilinan J."/>
            <person name="Patwardhan R.P."/>
            <person name="Pitluck S."/>
            <person name="Pritham E.J."/>
            <person name="Rechtsteiner A."/>
            <person name="Rho M."/>
            <person name="Rogozin I.B."/>
            <person name="Sakarya O."/>
            <person name="Salamov A."/>
            <person name="Schaack S."/>
            <person name="Shapiro H."/>
            <person name="Shiga Y."/>
            <person name="Skalitzky C."/>
            <person name="Smith Z."/>
            <person name="Souvorov A."/>
            <person name="Sung W."/>
            <person name="Tang Z."/>
            <person name="Tsuchiya D."/>
            <person name="Tu H."/>
            <person name="Vos H."/>
            <person name="Wang M."/>
            <person name="Wolf Y.I."/>
            <person name="Yamagata H."/>
            <person name="Yamada T."/>
            <person name="Ye Y."/>
            <person name="Shaw J.R."/>
            <person name="Andrews J."/>
            <person name="Crease T.J."/>
            <person name="Tang H."/>
            <person name="Lucas S.M."/>
            <person name="Robertson H.M."/>
            <person name="Bork P."/>
            <person name="Koonin E.V."/>
            <person name="Zdobnov E.M."/>
            <person name="Grigoriev I.V."/>
            <person name="Lynch M."/>
            <person name="Boore J.L."/>
        </authorList>
    </citation>
    <scope>NUCLEOTIDE SEQUENCE [LARGE SCALE GENOMIC DNA]</scope>
</reference>
<evidence type="ECO:0000313" key="1">
    <source>
        <dbReference type="EMBL" id="EFX65120.1"/>
    </source>
</evidence>
<dbReference type="Proteomes" id="UP000000305">
    <property type="component" value="Unassembled WGS sequence"/>
</dbReference>
<dbReference type="HOGENOM" id="CLU_2869834_0_0_1"/>
<name>E9HT09_DAPPU</name>
<dbReference type="AlphaFoldDB" id="E9HT09"/>
<proteinExistence type="predicted"/>
<accession>E9HT09</accession>